<organism evidence="2 3">
    <name type="scientific">Nocardioides mangrovi</name>
    <dbReference type="NCBI Taxonomy" id="2874580"/>
    <lineage>
        <taxon>Bacteria</taxon>
        <taxon>Bacillati</taxon>
        <taxon>Actinomycetota</taxon>
        <taxon>Actinomycetes</taxon>
        <taxon>Propionibacteriales</taxon>
        <taxon>Nocardioidaceae</taxon>
        <taxon>Nocardioides</taxon>
    </lineage>
</organism>
<comment type="caution">
    <text evidence="2">The sequence shown here is derived from an EMBL/GenBank/DDBJ whole genome shotgun (WGS) entry which is preliminary data.</text>
</comment>
<name>A0ABS7UJP2_9ACTN</name>
<dbReference type="InterPro" id="IPR051397">
    <property type="entry name" value="Zn-ADH-like_protein"/>
</dbReference>
<dbReference type="CDD" id="cd08241">
    <property type="entry name" value="QOR1"/>
    <property type="match status" value="1"/>
</dbReference>
<evidence type="ECO:0000259" key="1">
    <source>
        <dbReference type="SMART" id="SM00829"/>
    </source>
</evidence>
<dbReference type="InterPro" id="IPR002364">
    <property type="entry name" value="Quin_OxRdtase/zeta-crystal_CS"/>
</dbReference>
<dbReference type="InterPro" id="IPR036291">
    <property type="entry name" value="NAD(P)-bd_dom_sf"/>
</dbReference>
<accession>A0ABS7UJP2</accession>
<dbReference type="Gene3D" id="3.90.180.10">
    <property type="entry name" value="Medium-chain alcohol dehydrogenases, catalytic domain"/>
    <property type="match status" value="1"/>
</dbReference>
<dbReference type="Pfam" id="PF00107">
    <property type="entry name" value="ADH_zinc_N"/>
    <property type="match status" value="1"/>
</dbReference>
<dbReference type="InterPro" id="IPR020843">
    <property type="entry name" value="ER"/>
</dbReference>
<evidence type="ECO:0000313" key="2">
    <source>
        <dbReference type="EMBL" id="MBZ5741236.1"/>
    </source>
</evidence>
<feature type="domain" description="Enoyl reductase (ER)" evidence="1">
    <location>
        <begin position="11"/>
        <end position="318"/>
    </location>
</feature>
<sequence>MRAAQVIDTTGPADVVVRDVLEPTPGESDVLVEVHRVGISFPDLLLSKGEYQLKPEVPFTLGVDFAGVVVSGPEGYEPGQRVAGVGGWGGAGELVANPADSTFHLPDALSFDEGAALPMNYLTAQFALAERGDLKAGETVLVHGAAGGVGTATIQVAKGYGARTIAVVSTDEKAAIAKAAGADETVLLDGFKDAVKELTSGQGVDVVVDVVGGDVFTDSLRSLGTQGRLLVVGFAAGQGIPEVKVNRLLLNNIDVRGVGWGAYAMFRPGYMQQQWAELLPMMESGIVRPPIGASYALEEFGQALIDMDDRKTLGKSVVRVRD</sequence>
<dbReference type="SUPFAM" id="SSF50129">
    <property type="entry name" value="GroES-like"/>
    <property type="match status" value="1"/>
</dbReference>
<proteinExistence type="predicted"/>
<protein>
    <submittedName>
        <fullName evidence="2">NADPH:quinone oxidoreductase family protein</fullName>
    </submittedName>
</protein>
<dbReference type="PROSITE" id="PS01162">
    <property type="entry name" value="QOR_ZETA_CRYSTAL"/>
    <property type="match status" value="1"/>
</dbReference>
<keyword evidence="3" id="KW-1185">Reference proteome</keyword>
<dbReference type="SUPFAM" id="SSF51735">
    <property type="entry name" value="NAD(P)-binding Rossmann-fold domains"/>
    <property type="match status" value="1"/>
</dbReference>
<dbReference type="InterPro" id="IPR013154">
    <property type="entry name" value="ADH-like_N"/>
</dbReference>
<dbReference type="SMART" id="SM00829">
    <property type="entry name" value="PKS_ER"/>
    <property type="match status" value="1"/>
</dbReference>
<dbReference type="PANTHER" id="PTHR43677">
    <property type="entry name" value="SHORT-CHAIN DEHYDROGENASE/REDUCTASE"/>
    <property type="match status" value="1"/>
</dbReference>
<dbReference type="PANTHER" id="PTHR43677:SF4">
    <property type="entry name" value="QUINONE OXIDOREDUCTASE-LIKE PROTEIN 2"/>
    <property type="match status" value="1"/>
</dbReference>
<dbReference type="EMBL" id="JAIQZJ010000027">
    <property type="protein sequence ID" value="MBZ5741236.1"/>
    <property type="molecule type" value="Genomic_DNA"/>
</dbReference>
<dbReference type="RefSeq" id="WP_224125534.1">
    <property type="nucleotide sequence ID" value="NZ_JAIQZJ010000027.1"/>
</dbReference>
<gene>
    <name evidence="2" type="ORF">K8U61_23960</name>
</gene>
<dbReference type="InterPro" id="IPR011032">
    <property type="entry name" value="GroES-like_sf"/>
</dbReference>
<dbReference type="Pfam" id="PF08240">
    <property type="entry name" value="ADH_N"/>
    <property type="match status" value="1"/>
</dbReference>
<dbReference type="Proteomes" id="UP000780875">
    <property type="component" value="Unassembled WGS sequence"/>
</dbReference>
<dbReference type="Gene3D" id="3.40.50.720">
    <property type="entry name" value="NAD(P)-binding Rossmann-like Domain"/>
    <property type="match status" value="1"/>
</dbReference>
<dbReference type="InterPro" id="IPR013149">
    <property type="entry name" value="ADH-like_C"/>
</dbReference>
<reference evidence="2 3" key="1">
    <citation type="submission" date="2021-09" db="EMBL/GenBank/DDBJ databases">
        <title>Whole genome sequence of Nocardioides sp. GBK3QG-3.</title>
        <authorList>
            <person name="Tuo L."/>
        </authorList>
    </citation>
    <scope>NUCLEOTIDE SEQUENCE [LARGE SCALE GENOMIC DNA]</scope>
    <source>
        <strain evidence="2 3">GBK3QG-3</strain>
    </source>
</reference>
<evidence type="ECO:0000313" key="3">
    <source>
        <dbReference type="Proteomes" id="UP000780875"/>
    </source>
</evidence>